<dbReference type="PROSITE" id="PS00010">
    <property type="entry name" value="ASX_HYDROXYL"/>
    <property type="match status" value="1"/>
</dbReference>
<dbReference type="Pfam" id="PF00008">
    <property type="entry name" value="EGF"/>
    <property type="match status" value="1"/>
</dbReference>
<dbReference type="Proteomes" id="UP001158576">
    <property type="component" value="Chromosome 1"/>
</dbReference>
<evidence type="ECO:0000259" key="5">
    <source>
        <dbReference type="PROSITE" id="PS50026"/>
    </source>
</evidence>
<proteinExistence type="predicted"/>
<feature type="disulfide bond" evidence="4">
    <location>
        <begin position="75"/>
        <end position="84"/>
    </location>
</feature>
<evidence type="ECO:0000256" key="4">
    <source>
        <dbReference type="PROSITE-ProRule" id="PRU00076"/>
    </source>
</evidence>
<keyword evidence="1 4" id="KW-0245">EGF-like domain</keyword>
<dbReference type="SMART" id="SM00181">
    <property type="entry name" value="EGF"/>
    <property type="match status" value="2"/>
</dbReference>
<dbReference type="InterPro" id="IPR000152">
    <property type="entry name" value="EGF-type_Asp/Asn_hydroxyl_site"/>
</dbReference>
<keyword evidence="2" id="KW-0677">Repeat</keyword>
<evidence type="ECO:0000313" key="7">
    <source>
        <dbReference type="Proteomes" id="UP001158576"/>
    </source>
</evidence>
<keyword evidence="7" id="KW-1185">Reference proteome</keyword>
<dbReference type="SMART" id="SM00179">
    <property type="entry name" value="EGF_CA"/>
    <property type="match status" value="1"/>
</dbReference>
<feature type="domain" description="EGF-like" evidence="5">
    <location>
        <begin position="17"/>
        <end position="47"/>
    </location>
</feature>
<keyword evidence="3 4" id="KW-1015">Disulfide bond</keyword>
<dbReference type="Gene3D" id="2.10.25.10">
    <property type="entry name" value="Laminin"/>
    <property type="match status" value="1"/>
</dbReference>
<dbReference type="InterPro" id="IPR018097">
    <property type="entry name" value="EGF_Ca-bd_CS"/>
</dbReference>
<evidence type="ECO:0000256" key="1">
    <source>
        <dbReference type="ARBA" id="ARBA00022536"/>
    </source>
</evidence>
<dbReference type="PROSITE" id="PS01187">
    <property type="entry name" value="EGF_CA"/>
    <property type="match status" value="1"/>
</dbReference>
<dbReference type="EMBL" id="OU015566">
    <property type="protein sequence ID" value="CAG5107638.1"/>
    <property type="molecule type" value="Genomic_DNA"/>
</dbReference>
<accession>A0ABN7T387</accession>
<dbReference type="PROSITE" id="PS00022">
    <property type="entry name" value="EGF_1"/>
    <property type="match status" value="1"/>
</dbReference>
<dbReference type="InterPro" id="IPR001881">
    <property type="entry name" value="EGF-like_Ca-bd_dom"/>
</dbReference>
<dbReference type="PROSITE" id="PS01186">
    <property type="entry name" value="EGF_2"/>
    <property type="match status" value="1"/>
</dbReference>
<dbReference type="PRINTS" id="PR00010">
    <property type="entry name" value="EGFBLOOD"/>
</dbReference>
<name>A0ABN7T387_OIKDI</name>
<gene>
    <name evidence="6" type="ORF">OKIOD_LOCUS12187</name>
</gene>
<evidence type="ECO:0000256" key="2">
    <source>
        <dbReference type="ARBA" id="ARBA00022737"/>
    </source>
</evidence>
<reference evidence="6 7" key="1">
    <citation type="submission" date="2021-04" db="EMBL/GenBank/DDBJ databases">
        <authorList>
            <person name="Bliznina A."/>
        </authorList>
    </citation>
    <scope>NUCLEOTIDE SEQUENCE [LARGE SCALE GENOMIC DNA]</scope>
</reference>
<feature type="domain" description="EGF-like" evidence="5">
    <location>
        <begin position="49"/>
        <end position="85"/>
    </location>
</feature>
<dbReference type="PANTHER" id="PTHR12916:SF10">
    <property type="entry name" value="NEUROGENIC LOCUS NOTCH HOMOLOG PROTEIN 2 PRECURSOR"/>
    <property type="match status" value="1"/>
</dbReference>
<comment type="caution">
    <text evidence="4">Lacks conserved residue(s) required for the propagation of feature annotation.</text>
</comment>
<evidence type="ECO:0000256" key="3">
    <source>
        <dbReference type="ARBA" id="ARBA00023157"/>
    </source>
</evidence>
<dbReference type="InterPro" id="IPR000742">
    <property type="entry name" value="EGF"/>
</dbReference>
<dbReference type="PANTHER" id="PTHR12916">
    <property type="entry name" value="CYTOCHROME C OXIDASE POLYPEPTIDE VIC-2"/>
    <property type="match status" value="1"/>
</dbReference>
<sequence length="141" mass="15284">MNRYDFIENQEFDFFGVENACRLEPCENGGTCVFAPGLEPPYGSLCEIDVDECALNPCRNGGQCSDRHNGFECTCEKGFAGKVCEIYEDPCDGFDCSLHGFCVADPFPNCICDPGKSPAPSNSHELTTFAKVSAANGVRSN</sequence>
<dbReference type="CDD" id="cd00054">
    <property type="entry name" value="EGF_CA"/>
    <property type="match status" value="1"/>
</dbReference>
<protein>
    <submittedName>
        <fullName evidence="6">Oidioi.mRNA.OKI2018_I69.chr1.g3422.t1.cds</fullName>
    </submittedName>
</protein>
<dbReference type="PROSITE" id="PS50026">
    <property type="entry name" value="EGF_3"/>
    <property type="match status" value="2"/>
</dbReference>
<evidence type="ECO:0000313" key="6">
    <source>
        <dbReference type="EMBL" id="CAG5107638.1"/>
    </source>
</evidence>
<dbReference type="SUPFAM" id="SSF57196">
    <property type="entry name" value="EGF/Laminin"/>
    <property type="match status" value="2"/>
</dbReference>
<organism evidence="6 7">
    <name type="scientific">Oikopleura dioica</name>
    <name type="common">Tunicate</name>
    <dbReference type="NCBI Taxonomy" id="34765"/>
    <lineage>
        <taxon>Eukaryota</taxon>
        <taxon>Metazoa</taxon>
        <taxon>Chordata</taxon>
        <taxon>Tunicata</taxon>
        <taxon>Appendicularia</taxon>
        <taxon>Copelata</taxon>
        <taxon>Oikopleuridae</taxon>
        <taxon>Oikopleura</taxon>
    </lineage>
</organism>